<proteinExistence type="predicted"/>
<feature type="repeat" description="PPR" evidence="2">
    <location>
        <begin position="98"/>
        <end position="128"/>
    </location>
</feature>
<keyword evidence="4" id="KW-1185">Reference proteome</keyword>
<dbReference type="Gene3D" id="1.25.40.10">
    <property type="entry name" value="Tetratricopeptide repeat domain"/>
    <property type="match status" value="4"/>
</dbReference>
<name>A0AAP0G861_9ASPA</name>
<dbReference type="PROSITE" id="PS51375">
    <property type="entry name" value="PPR"/>
    <property type="match status" value="5"/>
</dbReference>
<gene>
    <name evidence="3" type="primary">PCMP-E87</name>
    <name evidence="3" type="ORF">KSP39_PZI009294</name>
</gene>
<protein>
    <submittedName>
        <fullName evidence="3">Pentatricopeptide repeat-containing protein</fullName>
    </submittedName>
</protein>
<feature type="repeat" description="PPR" evidence="2">
    <location>
        <begin position="200"/>
        <end position="235"/>
    </location>
</feature>
<dbReference type="FunFam" id="1.25.40.10:FF:000031">
    <property type="entry name" value="Pentatricopeptide repeat-containing protein mitochondrial"/>
    <property type="match status" value="1"/>
</dbReference>
<dbReference type="AlphaFoldDB" id="A0AAP0G861"/>
<dbReference type="InterPro" id="IPR011990">
    <property type="entry name" value="TPR-like_helical_dom_sf"/>
</dbReference>
<dbReference type="PANTHER" id="PTHR24015:SF2014">
    <property type="entry name" value="PENTATRICOPEPTIDE REPEAT-CONTAINING PROTEIN"/>
    <property type="match status" value="1"/>
</dbReference>
<dbReference type="FunFam" id="1.25.40.10:FF:000196">
    <property type="entry name" value="Pentatricopeptide repeat-containing protein At4g14850"/>
    <property type="match status" value="1"/>
</dbReference>
<feature type="repeat" description="PPR" evidence="2">
    <location>
        <begin position="302"/>
        <end position="336"/>
    </location>
</feature>
<feature type="repeat" description="PPR" evidence="2">
    <location>
        <begin position="504"/>
        <end position="538"/>
    </location>
</feature>
<dbReference type="Pfam" id="PF13041">
    <property type="entry name" value="PPR_2"/>
    <property type="match status" value="2"/>
</dbReference>
<evidence type="ECO:0000313" key="4">
    <source>
        <dbReference type="Proteomes" id="UP001418222"/>
    </source>
</evidence>
<feature type="repeat" description="PPR" evidence="2">
    <location>
        <begin position="403"/>
        <end position="437"/>
    </location>
</feature>
<evidence type="ECO:0000256" key="2">
    <source>
        <dbReference type="PROSITE-ProRule" id="PRU00708"/>
    </source>
</evidence>
<reference evidence="3 4" key="1">
    <citation type="journal article" date="2022" name="Nat. Plants">
        <title>Genomes of leafy and leafless Platanthera orchids illuminate the evolution of mycoheterotrophy.</title>
        <authorList>
            <person name="Li M.H."/>
            <person name="Liu K.W."/>
            <person name="Li Z."/>
            <person name="Lu H.C."/>
            <person name="Ye Q.L."/>
            <person name="Zhang D."/>
            <person name="Wang J.Y."/>
            <person name="Li Y.F."/>
            <person name="Zhong Z.M."/>
            <person name="Liu X."/>
            <person name="Yu X."/>
            <person name="Liu D.K."/>
            <person name="Tu X.D."/>
            <person name="Liu B."/>
            <person name="Hao Y."/>
            <person name="Liao X.Y."/>
            <person name="Jiang Y.T."/>
            <person name="Sun W.H."/>
            <person name="Chen J."/>
            <person name="Chen Y.Q."/>
            <person name="Ai Y."/>
            <person name="Zhai J.W."/>
            <person name="Wu S.S."/>
            <person name="Zhou Z."/>
            <person name="Hsiao Y.Y."/>
            <person name="Wu W.L."/>
            <person name="Chen Y.Y."/>
            <person name="Lin Y.F."/>
            <person name="Hsu J.L."/>
            <person name="Li C.Y."/>
            <person name="Wang Z.W."/>
            <person name="Zhao X."/>
            <person name="Zhong W.Y."/>
            <person name="Ma X.K."/>
            <person name="Ma L."/>
            <person name="Huang J."/>
            <person name="Chen G.Z."/>
            <person name="Huang M.Z."/>
            <person name="Huang L."/>
            <person name="Peng D.H."/>
            <person name="Luo Y.B."/>
            <person name="Zou S.Q."/>
            <person name="Chen S.P."/>
            <person name="Lan S."/>
            <person name="Tsai W.C."/>
            <person name="Van de Peer Y."/>
            <person name="Liu Z.J."/>
        </authorList>
    </citation>
    <scope>NUCLEOTIDE SEQUENCE [LARGE SCALE GENOMIC DNA]</scope>
    <source>
        <strain evidence="3">Lor287</strain>
    </source>
</reference>
<accession>A0AAP0G861</accession>
<evidence type="ECO:0000313" key="3">
    <source>
        <dbReference type="EMBL" id="KAK8943141.1"/>
    </source>
</evidence>
<dbReference type="EMBL" id="JBBWWQ010000007">
    <property type="protein sequence ID" value="KAK8943141.1"/>
    <property type="molecule type" value="Genomic_DNA"/>
</dbReference>
<dbReference type="PANTHER" id="PTHR24015">
    <property type="entry name" value="OS07G0578800 PROTEIN-RELATED"/>
    <property type="match status" value="1"/>
</dbReference>
<dbReference type="NCBIfam" id="TIGR00756">
    <property type="entry name" value="PPR"/>
    <property type="match status" value="5"/>
</dbReference>
<sequence>MVHETSLCGCEGFKRSFLRIEALFKAVVKRVDMMKNEREDFEASSDANSLAQLHSLFLRHGLLSSPNSFFATRLVSSYSKLCSSALARKLFDEISHPNTFLWNAILRAHCRAKQWGETLALLRRMASNPSDLDSFTLSIALKACAPLSASPHGRAVHAVAVRRDFLRSDIFVAGALVEMYAKSREMGDAVKVFEIIAEPDVVLWTAVVSGYQQNGNAEDARSFFFRMVVENHVIPNSVTLVSAVGALAQLGDARGGRCCHGFLLRIGFDHDVSLMNSILNFYAKIGAVRIARKVFDKMPDRDVISWSCLISCYARNGEPIAALRVYKKMTEIGLEPNSVTMVGALQACSLSRDLQQGRRIHELAIQTGFELDKSVATALIDMYMNCSCFKEAIHLFHRMPARDTVAWAAAINGCAKNGFASKSLKLFKTMLLEKTNPDAVTMVKVSAACSLLGVLCQARCLHGYLIRSGFSDKIFVGSALLDLYSKCGSIDDAVSIFESFSERDAVLWSAMVAGYGVNGHGKKAMAAFESMIESSIRPTNITFISVLSSCSHNGMVQEEEGCSTA</sequence>
<dbReference type="Proteomes" id="UP001418222">
    <property type="component" value="Unassembled WGS sequence"/>
</dbReference>
<dbReference type="GO" id="GO:0009451">
    <property type="term" value="P:RNA modification"/>
    <property type="evidence" value="ECO:0007669"/>
    <property type="project" value="InterPro"/>
</dbReference>
<dbReference type="GO" id="GO:0003723">
    <property type="term" value="F:RNA binding"/>
    <property type="evidence" value="ECO:0007669"/>
    <property type="project" value="InterPro"/>
</dbReference>
<dbReference type="Pfam" id="PF01535">
    <property type="entry name" value="PPR"/>
    <property type="match status" value="5"/>
</dbReference>
<dbReference type="InterPro" id="IPR046960">
    <property type="entry name" value="PPR_At4g14850-like_plant"/>
</dbReference>
<comment type="caution">
    <text evidence="3">The sequence shown here is derived from an EMBL/GenBank/DDBJ whole genome shotgun (WGS) entry which is preliminary data.</text>
</comment>
<keyword evidence="1" id="KW-0677">Repeat</keyword>
<dbReference type="FunFam" id="1.25.40.10:FF:000073">
    <property type="entry name" value="Pentatricopeptide repeat-containing protein chloroplastic"/>
    <property type="match status" value="1"/>
</dbReference>
<dbReference type="SUPFAM" id="SSF48452">
    <property type="entry name" value="TPR-like"/>
    <property type="match status" value="1"/>
</dbReference>
<dbReference type="InterPro" id="IPR002885">
    <property type="entry name" value="PPR_rpt"/>
</dbReference>
<evidence type="ECO:0000256" key="1">
    <source>
        <dbReference type="ARBA" id="ARBA00022737"/>
    </source>
</evidence>
<organism evidence="3 4">
    <name type="scientific">Platanthera zijinensis</name>
    <dbReference type="NCBI Taxonomy" id="2320716"/>
    <lineage>
        <taxon>Eukaryota</taxon>
        <taxon>Viridiplantae</taxon>
        <taxon>Streptophyta</taxon>
        <taxon>Embryophyta</taxon>
        <taxon>Tracheophyta</taxon>
        <taxon>Spermatophyta</taxon>
        <taxon>Magnoliopsida</taxon>
        <taxon>Liliopsida</taxon>
        <taxon>Asparagales</taxon>
        <taxon>Orchidaceae</taxon>
        <taxon>Orchidoideae</taxon>
        <taxon>Orchideae</taxon>
        <taxon>Orchidinae</taxon>
        <taxon>Platanthera</taxon>
    </lineage>
</organism>